<proteinExistence type="predicted"/>
<feature type="compositionally biased region" description="Low complexity" evidence="1">
    <location>
        <begin position="515"/>
        <end position="542"/>
    </location>
</feature>
<evidence type="ECO:0000313" key="3">
    <source>
        <dbReference type="Proteomes" id="UP000039865"/>
    </source>
</evidence>
<accession>A0A077ZX72</accession>
<evidence type="ECO:0000256" key="1">
    <source>
        <dbReference type="SAM" id="MobiDB-lite"/>
    </source>
</evidence>
<evidence type="ECO:0000313" key="2">
    <source>
        <dbReference type="EMBL" id="CDW74171.1"/>
    </source>
</evidence>
<protein>
    <submittedName>
        <fullName evidence="2">Uncharacterized protein</fullName>
    </submittedName>
</protein>
<sequence length="1502" mass="174342">MDYTIPFLGALGKYLVSGTDQNMQEIKEQICAPDNRLIEKMFTIIKKSTRVVFREDYENSKAFNQNPSLYDQRLTPSMPEETSYGYEDANGNRYFNDIGPMYSYEDLERMHDDPNYNIRLEEYKQRVEDRKNGVPIREYDNARDKEIPGKMLSAVDTSRAQSFQIQQPVIQMDDRPKQLQKYGIVPGTSEKHGGQERVDVDTRLRYLLQYPPKDSVILSRQYNLDQIDQARKQQSHTNAKVNMKNLTKAQKLTVGPRFTFPNFVNEYEAYFNPIHSYVDENGQVMQIDMNGDHIPRGFCYKPGAIILKMTNQMRYIYVLALMILKKCSQLFKHEVQKKAIFLETQLNGKKTTNSLLHTLVFIVQKAEFERTVFPDFLNEILTIEGDVNSQTAEIMSYLLEHPSIVQSLMMNNDFSFQVLASIKNNGDEQKNQIQFSLFALDILNQLVFSKVYIHPYYAEMIILDILERYYYEQIPIEIFVSLNMTLAKLAVSPFYRGRITRMIFKIITTPVDDGSATPAKPSPKGKSSKASPAATKASPAGKNTPSKSVKLSKNKIKEMKTAFIIDEEKLDQYLKKLYKNVKYLYSYSGLTKQLFNDIKNNSPYIQNTEEQFERSLEIVELIKKGYYDQCFNEMDIDNGPNGPLQIMDQFKEAVNGLEIFIFNDKSGLLKSSELVKAQDVESMFLKYAFEDSLKLIILKQINTENQERKQIQQNLLILSNSQSRLIDQSLCSLCKQMRNLANDNFEQMIKFYFQKFIQISFVSEGKSLQSIQQESQDAMTFDRNKVLEIKHIGLFQTILSFLILTGMGINHDKTKEELEQDEDVNLELKLIVELIQTTICGQNENLHTMDFLCFSIMVHKIFQTHIHGEKANDMFLEFFISRNISQIAHSTFDIVLQSLKNPKTTSFALNLIAADQNNVQCVIQSSKKGKVKVAQNIKKEMPSNDLYLIDRIAIHAANHYSLVFIHILNNSQKKYLMLMQKNVHTIMEQTQLLLSFYAQATKIDQSLKMIMKRLVKSIVTLYFAIYEKFFIEYESFFATLDIVKVTEVVQVQKDFKSIKLANQIQKMLLNILNMKEDKLKGNKNYLALFKILLENGSNFIMQDVHRELKKQCKDYLAFFNSKLTGDELKAFKDQQVNIILWSKLSFFQYYFQNLSWFLTSDDADTFYKLINVEIAKNVCISIGEMMRSYLEILQNTINNVDEDLQQVYQSFIENLILFQCLMLEIPGYTQFLGEQEIFTFTLRSIKQIQSIGEKYQFSCTGLIVKVIQSITDINGFLNKNTEIGWVLQFLMESGQRIFEHLQFITTTVRILASGCTKDKLYLFRPLGEYLREVLDQEFFEDVKSHLTQEQIQINQQDKESLVDEVKFVLSLLKPADLSEIKDTNNKIISNKGSVIQAAGLMSLSTIDQLKNYDSRNRFNSSVTSSAGFQLPEYNRVNMVEKVDDEFQKIMEKYTPQNQLDWLAIAKQSQKLKPPRQTPTQQSLRKTQSVAQFYFFQGKFNNY</sequence>
<organism evidence="2 3">
    <name type="scientific">Stylonychia lemnae</name>
    <name type="common">Ciliate</name>
    <dbReference type="NCBI Taxonomy" id="5949"/>
    <lineage>
        <taxon>Eukaryota</taxon>
        <taxon>Sar</taxon>
        <taxon>Alveolata</taxon>
        <taxon>Ciliophora</taxon>
        <taxon>Intramacronucleata</taxon>
        <taxon>Spirotrichea</taxon>
        <taxon>Stichotrichia</taxon>
        <taxon>Sporadotrichida</taxon>
        <taxon>Oxytrichidae</taxon>
        <taxon>Stylonychinae</taxon>
        <taxon>Stylonychia</taxon>
    </lineage>
</organism>
<dbReference type="InParanoid" id="A0A077ZX72"/>
<dbReference type="EMBL" id="CCKQ01003064">
    <property type="protein sequence ID" value="CDW74171.1"/>
    <property type="molecule type" value="Genomic_DNA"/>
</dbReference>
<reference evidence="2 3" key="1">
    <citation type="submission" date="2014-06" db="EMBL/GenBank/DDBJ databases">
        <authorList>
            <person name="Swart Estienne"/>
        </authorList>
    </citation>
    <scope>NUCLEOTIDE SEQUENCE [LARGE SCALE GENOMIC DNA]</scope>
    <source>
        <strain evidence="2 3">130c</strain>
    </source>
</reference>
<dbReference type="Proteomes" id="UP000039865">
    <property type="component" value="Unassembled WGS sequence"/>
</dbReference>
<gene>
    <name evidence="2" type="primary">Contig3363.g3603</name>
    <name evidence="2" type="ORF">STYLEM_3165</name>
</gene>
<feature type="region of interest" description="Disordered" evidence="1">
    <location>
        <begin position="513"/>
        <end position="551"/>
    </location>
</feature>
<keyword evidence="3" id="KW-1185">Reference proteome</keyword>
<name>A0A077ZX72_STYLE</name>